<evidence type="ECO:0000256" key="29">
    <source>
        <dbReference type="SAM" id="MobiDB-lite"/>
    </source>
</evidence>
<keyword evidence="33" id="KW-1185">Reference proteome</keyword>
<evidence type="ECO:0000256" key="16">
    <source>
        <dbReference type="ARBA" id="ARBA00022990"/>
    </source>
</evidence>
<dbReference type="Gene3D" id="3.40.50.10810">
    <property type="entry name" value="Tandem AAA-ATPase domain"/>
    <property type="match status" value="1"/>
</dbReference>
<dbReference type="EC" id="3.6.4.-" evidence="27"/>
<dbReference type="CDD" id="cd18002">
    <property type="entry name" value="DEXQc_INO80"/>
    <property type="match status" value="1"/>
</dbReference>
<dbReference type="CDD" id="cd18793">
    <property type="entry name" value="SF2_C_SNF"/>
    <property type="match status" value="1"/>
</dbReference>
<evidence type="ECO:0000256" key="1">
    <source>
        <dbReference type="ARBA" id="ARBA00004123"/>
    </source>
</evidence>
<reference evidence="34" key="1">
    <citation type="submission" date="2025-08" db="UniProtKB">
        <authorList>
            <consortium name="RefSeq"/>
        </authorList>
    </citation>
    <scope>IDENTIFICATION</scope>
</reference>
<keyword evidence="6" id="KW-0158">Chromosome</keyword>
<evidence type="ECO:0000256" key="8">
    <source>
        <dbReference type="ARBA" id="ARBA00022553"/>
    </source>
</evidence>
<keyword evidence="7" id="KW-0963">Cytoplasm</keyword>
<gene>
    <name evidence="34" type="primary">ino80</name>
</gene>
<dbReference type="GO" id="GO:0006281">
    <property type="term" value="P:DNA repair"/>
    <property type="evidence" value="ECO:0007669"/>
    <property type="project" value="UniProtKB-UniRule"/>
</dbReference>
<dbReference type="InterPro" id="IPR014001">
    <property type="entry name" value="Helicase_ATP-bd"/>
</dbReference>
<keyword evidence="14 27" id="KW-0378">Hydrolase</keyword>
<dbReference type="InterPro" id="IPR038718">
    <property type="entry name" value="SNF2-like_sf"/>
</dbReference>
<dbReference type="PANTHER" id="PTHR45685:SF2">
    <property type="entry name" value="CHROMATIN-REMODELING ATPASE INO80"/>
    <property type="match status" value="1"/>
</dbReference>
<dbReference type="InParanoid" id="A0A6J2P6I8"/>
<dbReference type="GO" id="GO:0003779">
    <property type="term" value="F:actin binding"/>
    <property type="evidence" value="ECO:0007669"/>
    <property type="project" value="UniProtKB-KW"/>
</dbReference>
<evidence type="ECO:0000256" key="20">
    <source>
        <dbReference type="ARBA" id="ARBA00023204"/>
    </source>
</evidence>
<feature type="domain" description="DBINO" evidence="32">
    <location>
        <begin position="274"/>
        <end position="399"/>
    </location>
</feature>
<feature type="coiled-coil region" evidence="28">
    <location>
        <begin position="355"/>
        <end position="385"/>
    </location>
</feature>
<evidence type="ECO:0000256" key="9">
    <source>
        <dbReference type="ARBA" id="ARBA00022618"/>
    </source>
</evidence>
<dbReference type="GO" id="GO:0051301">
    <property type="term" value="P:cell division"/>
    <property type="evidence" value="ECO:0007669"/>
    <property type="project" value="UniProtKB-KW"/>
</dbReference>
<dbReference type="InterPro" id="IPR050520">
    <property type="entry name" value="INO80/SWR1_helicase"/>
</dbReference>
<evidence type="ECO:0000256" key="21">
    <source>
        <dbReference type="ARBA" id="ARBA00023212"/>
    </source>
</evidence>
<dbReference type="KEGG" id="cgob:115003422"/>
<dbReference type="GO" id="GO:0016887">
    <property type="term" value="F:ATP hydrolysis activity"/>
    <property type="evidence" value="ECO:0007669"/>
    <property type="project" value="TreeGrafter"/>
</dbReference>
<dbReference type="GO" id="GO:0005524">
    <property type="term" value="F:ATP binding"/>
    <property type="evidence" value="ECO:0007669"/>
    <property type="project" value="UniProtKB-UniRule"/>
</dbReference>
<feature type="compositionally biased region" description="Gly residues" evidence="29">
    <location>
        <begin position="1450"/>
        <end position="1459"/>
    </location>
</feature>
<dbReference type="GO" id="GO:0031011">
    <property type="term" value="C:Ino80 complex"/>
    <property type="evidence" value="ECO:0007669"/>
    <property type="project" value="UniProtKB-UniRule"/>
</dbReference>
<dbReference type="InterPro" id="IPR049730">
    <property type="entry name" value="SNF2/RAD54-like_C"/>
</dbReference>
<comment type="domain">
    <text evidence="27">The DBINO region is involved in binding to DNA.</text>
</comment>
<evidence type="ECO:0000256" key="18">
    <source>
        <dbReference type="ARBA" id="ARBA00023172"/>
    </source>
</evidence>
<comment type="subunit">
    <text evidence="26">Component of the chromatin remodeling INO80 complex; three different complex modules assemble on different domains of INO80. Interacts with DDB1. Interacts with transcriptional repressor protein YY1; the interaction recruits the INO80 complex to YY1 target genes. Interacts with YY1AP1. Interacts with tubulin alpha.</text>
</comment>
<evidence type="ECO:0000256" key="7">
    <source>
        <dbReference type="ARBA" id="ARBA00022490"/>
    </source>
</evidence>
<comment type="subcellular location">
    <subcellularLocation>
        <location evidence="3">Chromosome</location>
    </subcellularLocation>
    <subcellularLocation>
        <location evidence="2">Cytoplasm</location>
        <location evidence="2">Cytoskeleton</location>
        <location evidence="2">Spindle</location>
    </subcellularLocation>
    <subcellularLocation>
        <location evidence="1 27">Nucleus</location>
    </subcellularLocation>
</comment>
<dbReference type="OrthoDB" id="5847120at2759"/>
<dbReference type="Proteomes" id="UP000504630">
    <property type="component" value="Chromosome 24"/>
</dbReference>
<feature type="region of interest" description="Disordered" evidence="29">
    <location>
        <begin position="1358"/>
        <end position="1478"/>
    </location>
</feature>
<dbReference type="InterPro" id="IPR031047">
    <property type="entry name" value="DEXQc_INO80"/>
</dbReference>
<evidence type="ECO:0000259" key="31">
    <source>
        <dbReference type="PROSITE" id="PS51194"/>
    </source>
</evidence>
<dbReference type="SUPFAM" id="SSF52540">
    <property type="entry name" value="P-loop containing nucleoside triphosphate hydrolases"/>
    <property type="match status" value="2"/>
</dbReference>
<dbReference type="GO" id="GO:0005819">
    <property type="term" value="C:spindle"/>
    <property type="evidence" value="ECO:0007669"/>
    <property type="project" value="UniProtKB-SubCell"/>
</dbReference>
<dbReference type="GeneID" id="115003422"/>
<keyword evidence="16" id="KW-0007">Acetylation</keyword>
<dbReference type="GO" id="GO:0140658">
    <property type="term" value="F:ATP-dependent chromatin remodeler activity"/>
    <property type="evidence" value="ECO:0007669"/>
    <property type="project" value="InterPro"/>
</dbReference>
<dbReference type="GO" id="GO:0005874">
    <property type="term" value="C:microtubule"/>
    <property type="evidence" value="ECO:0007669"/>
    <property type="project" value="UniProtKB-KW"/>
</dbReference>
<keyword evidence="9" id="KW-0132">Cell division</keyword>
<evidence type="ECO:0000256" key="14">
    <source>
        <dbReference type="ARBA" id="ARBA00022801"/>
    </source>
</evidence>
<dbReference type="Pfam" id="PF13892">
    <property type="entry name" value="DBINO"/>
    <property type="match status" value="1"/>
</dbReference>
<comment type="function">
    <text evidence="27">ATPase component of the INO80 complex which remodels chromatin by shifting nucleosomes and is involved in DNA repair.</text>
</comment>
<feature type="compositionally biased region" description="Polar residues" evidence="29">
    <location>
        <begin position="1369"/>
        <end position="1378"/>
    </location>
</feature>
<dbReference type="SMART" id="SM00490">
    <property type="entry name" value="HELICc"/>
    <property type="match status" value="1"/>
</dbReference>
<feature type="domain" description="Helicase C-terminal" evidence="31">
    <location>
        <begin position="1116"/>
        <end position="1271"/>
    </location>
</feature>
<dbReference type="Gene3D" id="3.40.50.300">
    <property type="entry name" value="P-loop containing nucleotide triphosphate hydrolases"/>
    <property type="match status" value="1"/>
</dbReference>
<feature type="compositionally biased region" description="Low complexity" evidence="29">
    <location>
        <begin position="60"/>
        <end position="69"/>
    </location>
</feature>
<dbReference type="InterPro" id="IPR020838">
    <property type="entry name" value="DBINO"/>
</dbReference>
<evidence type="ECO:0000256" key="12">
    <source>
        <dbReference type="ARBA" id="ARBA00022763"/>
    </source>
</evidence>
<keyword evidence="20 27" id="KW-0234">DNA repair</keyword>
<dbReference type="FunFam" id="3.40.50.300:FF:000747">
    <property type="entry name" value="DNA helicase INO80 isoform X1"/>
    <property type="match status" value="1"/>
</dbReference>
<dbReference type="InterPro" id="IPR027417">
    <property type="entry name" value="P-loop_NTPase"/>
</dbReference>
<feature type="domain" description="Helicase ATP-binding" evidence="30">
    <location>
        <begin position="531"/>
        <end position="702"/>
    </location>
</feature>
<keyword evidence="11" id="KW-0547">Nucleotide-binding</keyword>
<feature type="compositionally biased region" description="Basic residues" evidence="29">
    <location>
        <begin position="1542"/>
        <end position="1559"/>
    </location>
</feature>
<evidence type="ECO:0000259" key="32">
    <source>
        <dbReference type="PROSITE" id="PS51413"/>
    </source>
</evidence>
<dbReference type="PANTHER" id="PTHR45685">
    <property type="entry name" value="HELICASE SRCAP-RELATED"/>
    <property type="match status" value="1"/>
</dbReference>
<protein>
    <recommendedName>
        <fullName evidence="5 27">Chromatin-remodeling ATPase INO80</fullName>
        <ecNumber evidence="27">3.6.4.-</ecNumber>
    </recommendedName>
</protein>
<evidence type="ECO:0000256" key="6">
    <source>
        <dbReference type="ARBA" id="ARBA00022454"/>
    </source>
</evidence>
<dbReference type="GO" id="GO:0042393">
    <property type="term" value="F:histone binding"/>
    <property type="evidence" value="ECO:0007669"/>
    <property type="project" value="TreeGrafter"/>
</dbReference>
<keyword evidence="19" id="KW-0009">Actin-binding</keyword>
<evidence type="ECO:0000256" key="2">
    <source>
        <dbReference type="ARBA" id="ARBA00004186"/>
    </source>
</evidence>
<keyword evidence="15 27" id="KW-0067">ATP-binding</keyword>
<dbReference type="GO" id="GO:0003677">
    <property type="term" value="F:DNA binding"/>
    <property type="evidence" value="ECO:0007669"/>
    <property type="project" value="UniProtKB-UniRule"/>
</dbReference>
<evidence type="ECO:0000256" key="23">
    <source>
        <dbReference type="ARBA" id="ARBA00023306"/>
    </source>
</evidence>
<keyword evidence="21" id="KW-0206">Cytoskeleton</keyword>
<dbReference type="InterPro" id="IPR001650">
    <property type="entry name" value="Helicase_C-like"/>
</dbReference>
<evidence type="ECO:0000313" key="34">
    <source>
        <dbReference type="RefSeq" id="XP_029281034.1"/>
    </source>
</evidence>
<feature type="compositionally biased region" description="Low complexity" evidence="29">
    <location>
        <begin position="1413"/>
        <end position="1430"/>
    </location>
</feature>
<evidence type="ECO:0000256" key="5">
    <source>
        <dbReference type="ARBA" id="ARBA00019805"/>
    </source>
</evidence>
<feature type="compositionally biased region" description="Low complexity" evidence="29">
    <location>
        <begin position="1467"/>
        <end position="1478"/>
    </location>
</feature>
<comment type="similarity">
    <text evidence="4 27">Belongs to the SNF2/RAD54 helicase family.</text>
</comment>
<feature type="coiled-coil region" evidence="28">
    <location>
        <begin position="1275"/>
        <end position="1332"/>
    </location>
</feature>
<evidence type="ECO:0000313" key="33">
    <source>
        <dbReference type="Proteomes" id="UP000504630"/>
    </source>
</evidence>
<dbReference type="Pfam" id="PF00271">
    <property type="entry name" value="Helicase_C"/>
    <property type="match status" value="1"/>
</dbReference>
<evidence type="ECO:0000256" key="15">
    <source>
        <dbReference type="ARBA" id="ARBA00022840"/>
    </source>
</evidence>
<evidence type="ECO:0000256" key="19">
    <source>
        <dbReference type="ARBA" id="ARBA00023203"/>
    </source>
</evidence>
<evidence type="ECO:0000256" key="22">
    <source>
        <dbReference type="ARBA" id="ARBA00023242"/>
    </source>
</evidence>
<evidence type="ECO:0000256" key="13">
    <source>
        <dbReference type="ARBA" id="ARBA00022776"/>
    </source>
</evidence>
<evidence type="ECO:0000256" key="26">
    <source>
        <dbReference type="ARBA" id="ARBA00064711"/>
    </source>
</evidence>
<evidence type="ECO:0000256" key="17">
    <source>
        <dbReference type="ARBA" id="ARBA00023125"/>
    </source>
</evidence>
<accession>A0A6J2P6I8</accession>
<dbReference type="PROSITE" id="PS51413">
    <property type="entry name" value="DBINO"/>
    <property type="match status" value="1"/>
</dbReference>
<evidence type="ECO:0000256" key="27">
    <source>
        <dbReference type="RuleBase" id="RU368001"/>
    </source>
</evidence>
<dbReference type="GO" id="GO:0051276">
    <property type="term" value="P:chromosome organization"/>
    <property type="evidence" value="ECO:0007669"/>
    <property type="project" value="UniProtKB-ARBA"/>
</dbReference>
<comment type="function">
    <text evidence="25">ATPase component of the chromatin remodeling INO80 complex which is involved in transcriptional regulation, DNA replication and DNA repair. Binds DNA. As part of the INO80 complex, remodels chromatin by shifting nucleosomes. Regulates transcription upon recruitment by YY1 to YY1-activated genes, where it acts as an essential coactivator. Involved in UV-damage excision DNA repair. The contribution to DNA double-strand break repair appears to be largely indirect through transcriptional regulation. Involved in DNA replication. Required for microtubule assembly during mitosis thereby regulating chromosome segregation cycle.</text>
</comment>
<dbReference type="InterPro" id="IPR000330">
    <property type="entry name" value="SNF2_N"/>
</dbReference>
<dbReference type="FunFam" id="3.40.50.300:FF:003788">
    <property type="entry name" value="INO80 complex subunit"/>
    <property type="match status" value="1"/>
</dbReference>
<comment type="catalytic activity">
    <reaction evidence="24 27">
        <text>ATP + H2O = ADP + phosphate + H(+)</text>
        <dbReference type="Rhea" id="RHEA:13065"/>
        <dbReference type="ChEBI" id="CHEBI:15377"/>
        <dbReference type="ChEBI" id="CHEBI:15378"/>
        <dbReference type="ChEBI" id="CHEBI:30616"/>
        <dbReference type="ChEBI" id="CHEBI:43474"/>
        <dbReference type="ChEBI" id="CHEBI:456216"/>
    </reaction>
</comment>
<keyword evidence="8" id="KW-0597">Phosphoprotein</keyword>
<dbReference type="GO" id="GO:0006310">
    <property type="term" value="P:DNA recombination"/>
    <property type="evidence" value="ECO:0007669"/>
    <property type="project" value="UniProtKB-KW"/>
</dbReference>
<keyword evidence="22" id="KW-0539">Nucleus</keyword>
<evidence type="ECO:0000256" key="4">
    <source>
        <dbReference type="ARBA" id="ARBA00007025"/>
    </source>
</evidence>
<evidence type="ECO:0000256" key="28">
    <source>
        <dbReference type="SAM" id="Coils"/>
    </source>
</evidence>
<dbReference type="GO" id="GO:0033044">
    <property type="term" value="P:regulation of chromosome organization"/>
    <property type="evidence" value="ECO:0007669"/>
    <property type="project" value="UniProtKB-ARBA"/>
</dbReference>
<dbReference type="CTD" id="54617"/>
<organism evidence="33 34">
    <name type="scientific">Cottoperca gobio</name>
    <name type="common">Frogmouth</name>
    <name type="synonym">Aphritis gobio</name>
    <dbReference type="NCBI Taxonomy" id="56716"/>
    <lineage>
        <taxon>Eukaryota</taxon>
        <taxon>Metazoa</taxon>
        <taxon>Chordata</taxon>
        <taxon>Craniata</taxon>
        <taxon>Vertebrata</taxon>
        <taxon>Euteleostomi</taxon>
        <taxon>Actinopterygii</taxon>
        <taxon>Neopterygii</taxon>
        <taxon>Teleostei</taxon>
        <taxon>Neoteleostei</taxon>
        <taxon>Acanthomorphata</taxon>
        <taxon>Eupercaria</taxon>
        <taxon>Perciformes</taxon>
        <taxon>Notothenioidei</taxon>
        <taxon>Bovichtidae</taxon>
        <taxon>Cottoperca</taxon>
    </lineage>
</organism>
<keyword evidence="12 27" id="KW-0227">DNA damage</keyword>
<evidence type="ECO:0000256" key="24">
    <source>
        <dbReference type="ARBA" id="ARBA00049360"/>
    </source>
</evidence>
<evidence type="ECO:0000259" key="30">
    <source>
        <dbReference type="PROSITE" id="PS51192"/>
    </source>
</evidence>
<feature type="compositionally biased region" description="Polar residues" evidence="29">
    <location>
        <begin position="1505"/>
        <end position="1539"/>
    </location>
</feature>
<name>A0A6J2P6I8_COTGO</name>
<dbReference type="Pfam" id="PF00176">
    <property type="entry name" value="SNF2-rel_dom"/>
    <property type="match status" value="1"/>
</dbReference>
<evidence type="ECO:0000256" key="10">
    <source>
        <dbReference type="ARBA" id="ARBA00022701"/>
    </source>
</evidence>
<evidence type="ECO:0000256" key="25">
    <source>
        <dbReference type="ARBA" id="ARBA00053113"/>
    </source>
</evidence>
<keyword evidence="23" id="KW-0131">Cell cycle</keyword>
<dbReference type="RefSeq" id="XP_029281034.1">
    <property type="nucleotide sequence ID" value="XM_029425174.1"/>
</dbReference>
<dbReference type="GO" id="GO:0051054">
    <property type="term" value="P:positive regulation of DNA metabolic process"/>
    <property type="evidence" value="ECO:0007669"/>
    <property type="project" value="UniProtKB-ARBA"/>
</dbReference>
<evidence type="ECO:0000256" key="11">
    <source>
        <dbReference type="ARBA" id="ARBA00022741"/>
    </source>
</evidence>
<dbReference type="PROSITE" id="PS51194">
    <property type="entry name" value="HELICASE_CTER"/>
    <property type="match status" value="1"/>
</dbReference>
<feature type="region of interest" description="Disordered" evidence="29">
    <location>
        <begin position="1502"/>
        <end position="1567"/>
    </location>
</feature>
<dbReference type="PROSITE" id="PS51192">
    <property type="entry name" value="HELICASE_ATP_BIND_1"/>
    <property type="match status" value="1"/>
</dbReference>
<keyword evidence="28" id="KW-0175">Coiled coil</keyword>
<dbReference type="FunFam" id="3.40.50.10810:FF:000006">
    <property type="entry name" value="Putative DNA helicase INO80"/>
    <property type="match status" value="1"/>
</dbReference>
<keyword evidence="18" id="KW-0233">DNA recombination</keyword>
<keyword evidence="17 27" id="KW-0238">DNA-binding</keyword>
<keyword evidence="10" id="KW-0493">Microtubule</keyword>
<dbReference type="SMART" id="SM00487">
    <property type="entry name" value="DEXDc"/>
    <property type="match status" value="1"/>
</dbReference>
<feature type="region of interest" description="Disordered" evidence="29">
    <location>
        <begin position="48"/>
        <end position="102"/>
    </location>
</feature>
<evidence type="ECO:0000256" key="3">
    <source>
        <dbReference type="ARBA" id="ARBA00004286"/>
    </source>
</evidence>
<dbReference type="GO" id="GO:0006351">
    <property type="term" value="P:DNA-templated transcription"/>
    <property type="evidence" value="ECO:0007669"/>
    <property type="project" value="InterPro"/>
</dbReference>
<keyword evidence="13" id="KW-0498">Mitosis</keyword>
<proteinExistence type="inferred from homology"/>
<comment type="subunit">
    <text evidence="27">Component of the INO80 chromatin-remodeling complex.</text>
</comment>
<sequence length="1567" mass="176711">MASGQGGRLEAGASGSSGLAKPLYLQRLERSLRLDSFLRQTAAIFNGDITTSDDSDDSDGASGTGLSLDPSTQHAALTVKSEPCEQEDELSEEKPLNGVLLQDKDQKADKASLYNFSKLKKNRKWLKSILLSDDTTDSDTDSDDSDFSLSREELQDMLRLHRYTRQHQSKFHSDRELHQYQYYSTGLLSTHDPFYEQQRHLLGPKKKKIKDEKKFKAKLKKVKKKKKRGEGEFLDDGRPYITKIFAKFSHDAPLPMVKKKHLTIEQLNARRRKVWLTIAKKEIPKYFKQKTSAKNLVLTNGKKLAHQCMREVRRAAIQAQKNCKETLPRARRLTKEMMLYWKKYDKVEKEHRKRAEKEALEQRKLDEEMKEAKRQQRKLNFLITQTELYAHFMGGKASMGGLEGDMAQEDILRKLEDSAAHRQIDIGGGVMVNMGQEDYDSDYYKSQAMRNAKEAYQIHQERTRMFDEEAKDSRCASLHAAVGSSSGAGSGFGESYSLSNPSIHAGEEIPQPTIFNGKLKGYQLKGMNWLANLYEQGINGILADEMGLGKTVQSIALLAHLAEKDNIWGPFLIISPASTLNNWHQEFTRFVPKFKVLPYWGNPHDRKVIRKFWSQKTLYTQNAPFHVVITSYQLVVQDVKYFQRVKWQYMVLDEAQALKSSTSVRWKILLQFQCRNRLLLTGTPIQNTMAELWALLHFIMPTLFDSHDEFNEWFSKDIESHAENKSAIDENQLSRLHMILKPFMLRRIKKDVENELSDKIEILTYCQLTSRQRLLYQALRNKISIEDLLQSSMGNAQQSHTTTSSLMNLVMQFRKVCNHPDLFERQETRSPFHMFLKPYVMSKFLYRHGLVHTCNQAKNKLLQVLLSPFSPNHIQQSLFHRKGDDKGSCFSFLRFIDVSPAEMSNLMLQGTLVRWLALFLSLKAAYRLRHQRLFSLEEEGEEEGDSRGERGSQCLSRYDLILRLNRPTSFPSTHTSPVLQDLVFTALRPGMMGHADVMIHSQNSASPSLRPCQPTLPPKFLLAATPRVTAVPMERYCDDRSAEYEWRVTRSGGGAVFKQCFLYGSPELASDWRVRTNAFHPQCPGGVMALYPRHGWSYIRIPDKESLITESGKLHTLDILLSRLKAQGHRVLIYSQMTRMIDLLEEYMVYRKHTYMRLDGSSKISERRDMVADFQSRTDIFVFLLSTRAGGLGINLTAADTVIFYDSDWNPTVDQQAMDRAHRLGQTKQVTVYRLICQGSIEERILQRAKEKSEIQRVVISGGNFKPDSLKPKEVVSLLLDNDELEKKLRQRQDEKRQLEECSKVKERKRKRDKYAEKKKNEECENKKKKEVNMVFSHAPSADNSNLSADGDDSFISVDMDSAMPSPFSEISLSSELQPGSLPPDADADESSSDMLVIVDDPVSSAPQSRATNSPSSVSGSVSDNMNGVSASDTVSPGRGRSGRSRGRPKGSGGGTKSGGKGRGRKSTAGSAAAMAGAMAGAAAASAAAYAAYGYSVSKGLAASSPLQPSLGRSGTSPAFNPSRSSSPQAKGGASTPSPHKQLAHSHHHSSHGAVRKGKGPAGPVAR</sequence>